<dbReference type="Gene3D" id="1.20.120.450">
    <property type="entry name" value="dinb family like domain"/>
    <property type="match status" value="1"/>
</dbReference>
<gene>
    <name evidence="2" type="ORF">ENS31_01870</name>
</gene>
<feature type="domain" description="DinB-like" evidence="1">
    <location>
        <begin position="28"/>
        <end position="177"/>
    </location>
</feature>
<dbReference type="Pfam" id="PF12867">
    <property type="entry name" value="DinB_2"/>
    <property type="match status" value="1"/>
</dbReference>
<dbReference type="SUPFAM" id="SSF109854">
    <property type="entry name" value="DinB/YfiT-like putative metalloenzymes"/>
    <property type="match status" value="1"/>
</dbReference>
<protein>
    <submittedName>
        <fullName evidence="2">DinB family protein</fullName>
    </submittedName>
</protein>
<dbReference type="EMBL" id="DSUJ01000008">
    <property type="protein sequence ID" value="HFI90259.1"/>
    <property type="molecule type" value="Genomic_DNA"/>
</dbReference>
<dbReference type="AlphaFoldDB" id="A0A7V3E6J0"/>
<sequence>MRLTLKNLKENFINDSESFLTEVRKLYSLDNIQLNWKPSADIWSIAECIEHLAVTNKLYIDEMNNQLSGELFKCDDSEEPVKHKFFGKMIIKAVDPSNNKKTKTFKVFSPLYGNYDKTVLDKLIQIQQGLINSVAGSVNVDFNKYVMSSPASKFVKENFCDVLEIIRLHNKRHLIQIEQLLSNEQFPD</sequence>
<evidence type="ECO:0000313" key="2">
    <source>
        <dbReference type="EMBL" id="HFI90259.1"/>
    </source>
</evidence>
<dbReference type="InterPro" id="IPR024775">
    <property type="entry name" value="DinB-like"/>
</dbReference>
<name>A0A7V3E6J0_9BACT</name>
<dbReference type="InterPro" id="IPR034660">
    <property type="entry name" value="DinB/YfiT-like"/>
</dbReference>
<reference evidence="2" key="1">
    <citation type="journal article" date="2020" name="mSystems">
        <title>Genome- and Community-Level Interaction Insights into Carbon Utilization and Element Cycling Functions of Hydrothermarchaeota in Hydrothermal Sediment.</title>
        <authorList>
            <person name="Zhou Z."/>
            <person name="Liu Y."/>
            <person name="Xu W."/>
            <person name="Pan J."/>
            <person name="Luo Z.H."/>
            <person name="Li M."/>
        </authorList>
    </citation>
    <scope>NUCLEOTIDE SEQUENCE [LARGE SCALE GENOMIC DNA]</scope>
    <source>
        <strain evidence="2">SpSt-479</strain>
    </source>
</reference>
<accession>A0A7V3E6J0</accession>
<evidence type="ECO:0000259" key="1">
    <source>
        <dbReference type="Pfam" id="PF12867"/>
    </source>
</evidence>
<comment type="caution">
    <text evidence="2">The sequence shown here is derived from an EMBL/GenBank/DDBJ whole genome shotgun (WGS) entry which is preliminary data.</text>
</comment>
<organism evidence="2">
    <name type="scientific">Ignavibacterium album</name>
    <dbReference type="NCBI Taxonomy" id="591197"/>
    <lineage>
        <taxon>Bacteria</taxon>
        <taxon>Pseudomonadati</taxon>
        <taxon>Ignavibacteriota</taxon>
        <taxon>Ignavibacteria</taxon>
        <taxon>Ignavibacteriales</taxon>
        <taxon>Ignavibacteriaceae</taxon>
        <taxon>Ignavibacterium</taxon>
    </lineage>
</organism>
<proteinExistence type="predicted"/>